<dbReference type="CDD" id="cd15457">
    <property type="entry name" value="NADAR"/>
    <property type="match status" value="1"/>
</dbReference>
<evidence type="ECO:0000256" key="1">
    <source>
        <dbReference type="ARBA" id="ARBA00000022"/>
    </source>
</evidence>
<accession>A0AAU6Q6Y7</accession>
<dbReference type="SUPFAM" id="SSF143990">
    <property type="entry name" value="YbiA-like"/>
    <property type="match status" value="1"/>
</dbReference>
<evidence type="ECO:0000256" key="2">
    <source>
        <dbReference type="ARBA" id="ARBA00000751"/>
    </source>
</evidence>
<name>A0AAU6Q6Y7_9DEIO</name>
<dbReference type="Gene3D" id="3.40.50.450">
    <property type="match status" value="1"/>
</dbReference>
<dbReference type="Gene3D" id="1.10.357.40">
    <property type="entry name" value="YbiA-like"/>
    <property type="match status" value="1"/>
</dbReference>
<reference evidence="4" key="1">
    <citation type="submission" date="2024-03" db="EMBL/GenBank/DDBJ databases">
        <title>Deinococcus weizhi sp. nov., isolated from human skin.</title>
        <authorList>
            <person name="Wei Z."/>
            <person name="Tian F."/>
            <person name="Yang C."/>
            <person name="Xin L.T."/>
            <person name="Wen Z.J."/>
            <person name="Lan K.C."/>
            <person name="Yu L."/>
            <person name="Zhe W."/>
            <person name="Dan F.D."/>
            <person name="Jun W."/>
            <person name="Rui Z."/>
            <person name="Yong X.J."/>
            <person name="Ting Y."/>
            <person name="Wei X."/>
            <person name="Xu Z.G."/>
            <person name="Xin Z."/>
            <person name="Dong F.G."/>
            <person name="Ni X.M."/>
            <person name="Zheng M.G."/>
            <person name="Chun Y."/>
            <person name="Qian W.X."/>
        </authorList>
    </citation>
    <scope>NUCLEOTIDE SEQUENCE</scope>
    <source>
        <strain evidence="4">VB142</strain>
    </source>
</reference>
<dbReference type="EMBL" id="CP149783">
    <property type="protein sequence ID" value="WYF46365.1"/>
    <property type="molecule type" value="Genomic_DNA"/>
</dbReference>
<comment type="catalytic activity">
    <reaction evidence="1">
        <text>5-amino-6-(5-phospho-D-ribosylamino)uracil + H2O = 5,6-diaminouracil + D-ribose 5-phosphate</text>
        <dbReference type="Rhea" id="RHEA:55020"/>
        <dbReference type="ChEBI" id="CHEBI:15377"/>
        <dbReference type="ChEBI" id="CHEBI:46252"/>
        <dbReference type="ChEBI" id="CHEBI:58453"/>
        <dbReference type="ChEBI" id="CHEBI:78346"/>
    </reaction>
</comment>
<feature type="domain" description="NADAR" evidence="3">
    <location>
        <begin position="229"/>
        <end position="345"/>
    </location>
</feature>
<dbReference type="Pfam" id="PF08719">
    <property type="entry name" value="NADAR"/>
    <property type="match status" value="1"/>
</dbReference>
<gene>
    <name evidence="4" type="ORF">WDJ50_14970</name>
</gene>
<comment type="catalytic activity">
    <reaction evidence="2">
        <text>2,5-diamino-6-hydroxy-4-(5-phosphoribosylamino)-pyrimidine + H2O = 2,5,6-triamino-4-hydroxypyrimidine + D-ribose 5-phosphate</text>
        <dbReference type="Rhea" id="RHEA:23436"/>
        <dbReference type="ChEBI" id="CHEBI:15377"/>
        <dbReference type="ChEBI" id="CHEBI:58614"/>
        <dbReference type="ChEBI" id="CHEBI:78346"/>
        <dbReference type="ChEBI" id="CHEBI:137796"/>
    </reaction>
</comment>
<dbReference type="AlphaFoldDB" id="A0AAU6Q6Y7"/>
<proteinExistence type="predicted"/>
<organism evidence="4">
    <name type="scientific">Deinococcus sp. VB142</name>
    <dbReference type="NCBI Taxonomy" id="3112952"/>
    <lineage>
        <taxon>Bacteria</taxon>
        <taxon>Thermotogati</taxon>
        <taxon>Deinococcota</taxon>
        <taxon>Deinococci</taxon>
        <taxon>Deinococcales</taxon>
        <taxon>Deinococcaceae</taxon>
        <taxon>Deinococcus</taxon>
    </lineage>
</organism>
<dbReference type="RefSeq" id="WP_339097844.1">
    <property type="nucleotide sequence ID" value="NZ_CP149783.1"/>
</dbReference>
<sequence>MQQIEIPALPVLSQLRSTDAAYPWHVNEALEKRFSRIYCATGARPQHIPEYQEGRGDFHVLAWIAERAFVEARTEVNYEGGADGWDQACGHAARDLGIYRVMVVPFNGQHQLWRNPNVVKRYADLMMTADHAYAVADPDRDGKKAVVRALMDRNVEMLRWGIHGVLPFNPPHRELEGGTAACLRDARKRSCHILPNLYREWERYLAGELKVVRSVQGTDLSNFALLDKPLRMGGHDYATLEHYFQAAKTINPEERKFIRDAPTPAEAKRRGLHVSMRGDWDSLRLDVMEAGLRKKFAQPRFAVSLAATGDALILEGNTWGDQFWGVSKGVGLNKLGRLMMQIRAEM</sequence>
<evidence type="ECO:0000313" key="4">
    <source>
        <dbReference type="EMBL" id="WYF46365.1"/>
    </source>
</evidence>
<dbReference type="InterPro" id="IPR012816">
    <property type="entry name" value="NADAR"/>
</dbReference>
<evidence type="ECO:0000259" key="3">
    <source>
        <dbReference type="Pfam" id="PF08719"/>
    </source>
</evidence>
<dbReference type="InterPro" id="IPR037238">
    <property type="entry name" value="YbiA-like_sf"/>
</dbReference>
<protein>
    <submittedName>
        <fullName evidence="4">NADAR family protein</fullName>
    </submittedName>
</protein>
<dbReference type="SUPFAM" id="SSF102405">
    <property type="entry name" value="MCP/YpsA-like"/>
    <property type="match status" value="1"/>
</dbReference>